<organism evidence="1 2">
    <name type="scientific">Bosea vaviloviae</name>
    <dbReference type="NCBI Taxonomy" id="1526658"/>
    <lineage>
        <taxon>Bacteria</taxon>
        <taxon>Pseudomonadati</taxon>
        <taxon>Pseudomonadota</taxon>
        <taxon>Alphaproteobacteria</taxon>
        <taxon>Hyphomicrobiales</taxon>
        <taxon>Boseaceae</taxon>
        <taxon>Bosea</taxon>
    </lineage>
</organism>
<evidence type="ECO:0000313" key="2">
    <source>
        <dbReference type="Proteomes" id="UP000037822"/>
    </source>
</evidence>
<dbReference type="InterPro" id="IPR016181">
    <property type="entry name" value="Acyl_CoA_acyltransferase"/>
</dbReference>
<dbReference type="OrthoDB" id="6064764at2"/>
<accession>A0A0N1FI54</accession>
<sequence length="207" mass="23385">MTVEVSRIYLLDVATGASIDAELRDGIEQEQLDDWRTKWQPALAVVLQELAGRGVPISQWPQSWHWNWDQKSARVQGLLSYRGLCVVAQGETQGLAQIDLTKSCQESRQAGRPLVYLDYLEVAPWNRREIQRPTRFRGVGTALLSAAVQLSLDEGFKGRLGLHSLPQADDFYRGMGMTDLGPDSNYQGLRYFEMTADHARAFLDEED</sequence>
<reference evidence="1 2" key="1">
    <citation type="submission" date="2015-07" db="EMBL/GenBank/DDBJ databases">
        <title>Whole genome sequencing of Bosea vaviloviae isolated from cave pool.</title>
        <authorList>
            <person name="Tan N.E.H."/>
            <person name="Lee Y.P."/>
            <person name="Gan H.M."/>
            <person name="Barton H."/>
            <person name="Savka M.A."/>
        </authorList>
    </citation>
    <scope>NUCLEOTIDE SEQUENCE [LARGE SCALE GENOMIC DNA]</scope>
    <source>
        <strain evidence="1 2">SD260</strain>
    </source>
</reference>
<dbReference type="EMBL" id="LGSZ01000037">
    <property type="protein sequence ID" value="KPH80810.1"/>
    <property type="molecule type" value="Genomic_DNA"/>
</dbReference>
<evidence type="ECO:0000313" key="1">
    <source>
        <dbReference type="EMBL" id="KPH80810.1"/>
    </source>
</evidence>
<dbReference type="PATRIC" id="fig|1526658.3.peg.2572"/>
<dbReference type="Proteomes" id="UP000037822">
    <property type="component" value="Unassembled WGS sequence"/>
</dbReference>
<keyword evidence="2" id="KW-1185">Reference proteome</keyword>
<proteinExistence type="predicted"/>
<dbReference type="RefSeq" id="WP_054209170.1">
    <property type="nucleotide sequence ID" value="NZ_LGSZ01000037.1"/>
</dbReference>
<dbReference type="Gene3D" id="3.40.630.30">
    <property type="match status" value="1"/>
</dbReference>
<comment type="caution">
    <text evidence="1">The sequence shown here is derived from an EMBL/GenBank/DDBJ whole genome shotgun (WGS) entry which is preliminary data.</text>
</comment>
<dbReference type="SUPFAM" id="SSF55729">
    <property type="entry name" value="Acyl-CoA N-acyltransferases (Nat)"/>
    <property type="match status" value="1"/>
</dbReference>
<gene>
    <name evidence="1" type="ORF">AE618_11315</name>
</gene>
<protein>
    <submittedName>
        <fullName evidence="1">Uncharacterized protein</fullName>
    </submittedName>
</protein>
<dbReference type="AlphaFoldDB" id="A0A0N1FI54"/>
<name>A0A0N1FI54_9HYPH</name>
<dbReference type="GO" id="GO:0016747">
    <property type="term" value="F:acyltransferase activity, transferring groups other than amino-acyl groups"/>
    <property type="evidence" value="ECO:0007669"/>
    <property type="project" value="InterPro"/>
</dbReference>